<dbReference type="NCBIfam" id="TIGR00398">
    <property type="entry name" value="metG"/>
    <property type="match status" value="1"/>
</dbReference>
<gene>
    <name evidence="9" type="primary">metG</name>
    <name evidence="12" type="ORF">D6D85_08495</name>
    <name evidence="13" type="ORF">EF810_01430</name>
</gene>
<dbReference type="GO" id="GO:0046872">
    <property type="term" value="F:metal ion binding"/>
    <property type="evidence" value="ECO:0007669"/>
    <property type="project" value="UniProtKB-KW"/>
</dbReference>
<keyword evidence="14" id="KW-1185">Reference proteome</keyword>
<feature type="binding site" evidence="9">
    <location>
        <position position="335"/>
    </location>
    <ligand>
        <name>ATP</name>
        <dbReference type="ChEBI" id="CHEBI:30616"/>
    </ligand>
</feature>
<dbReference type="Gene3D" id="2.20.28.20">
    <property type="entry name" value="Methionyl-tRNA synthetase, Zn-domain"/>
    <property type="match status" value="1"/>
</dbReference>
<dbReference type="InterPro" id="IPR041872">
    <property type="entry name" value="Anticodon_Met"/>
</dbReference>
<dbReference type="EC" id="6.1.1.10" evidence="9"/>
<evidence type="ECO:0000313" key="12">
    <source>
        <dbReference type="EMBL" id="RSN74173.1"/>
    </source>
</evidence>
<dbReference type="InterPro" id="IPR029038">
    <property type="entry name" value="MetRS_Zn"/>
</dbReference>
<keyword evidence="9" id="KW-0862">Zinc</keyword>
<feature type="short sequence motif" description="'KMSKS' region" evidence="9">
    <location>
        <begin position="332"/>
        <end position="336"/>
    </location>
</feature>
<dbReference type="EMBL" id="RCOS01000099">
    <property type="protein sequence ID" value="RSN74173.1"/>
    <property type="molecule type" value="Genomic_DNA"/>
</dbReference>
<dbReference type="InterPro" id="IPR023458">
    <property type="entry name" value="Met-tRNA_ligase_1"/>
</dbReference>
<keyword evidence="6 9" id="KW-0648">Protein biosynthesis</keyword>
<dbReference type="PROSITE" id="PS00178">
    <property type="entry name" value="AA_TRNA_LIGASE_I"/>
    <property type="match status" value="1"/>
</dbReference>
<evidence type="ECO:0000256" key="8">
    <source>
        <dbReference type="ARBA" id="ARBA00047364"/>
    </source>
</evidence>
<dbReference type="Gene3D" id="1.10.730.10">
    <property type="entry name" value="Isoleucyl-tRNA Synthetase, Domain 1"/>
    <property type="match status" value="1"/>
</dbReference>
<dbReference type="EMBL" id="RXII01000024">
    <property type="protein sequence ID" value="RZN63095.1"/>
    <property type="molecule type" value="Genomic_DNA"/>
</dbReference>
<evidence type="ECO:0000313" key="15">
    <source>
        <dbReference type="Proteomes" id="UP000316217"/>
    </source>
</evidence>
<dbReference type="GO" id="GO:0005524">
    <property type="term" value="F:ATP binding"/>
    <property type="evidence" value="ECO:0007669"/>
    <property type="project" value="UniProtKB-UniRule"/>
</dbReference>
<reference evidence="13 15" key="2">
    <citation type="journal article" date="2019" name="Nat. Microbiol.">
        <title>Wide diversity of methane and short-chain alkane metabolisms in uncultured archaea.</title>
        <authorList>
            <person name="Borrel G."/>
            <person name="Adam P.S."/>
            <person name="McKay L.J."/>
            <person name="Chen L.X."/>
            <person name="Sierra-Garcia I.N."/>
            <person name="Sieber C.M."/>
            <person name="Letourneur Q."/>
            <person name="Ghozlane A."/>
            <person name="Andersen G.L."/>
            <person name="Li W.J."/>
            <person name="Hallam S.J."/>
            <person name="Muyzer G."/>
            <person name="de Oliveira V.M."/>
            <person name="Inskeep W.P."/>
            <person name="Banfield J.F."/>
            <person name="Gribaldo S."/>
        </authorList>
    </citation>
    <scope>NUCLEOTIDE SEQUENCE [LARGE SCALE GENOMIC DNA]</scope>
    <source>
        <strain evidence="13">NM4</strain>
    </source>
</reference>
<evidence type="ECO:0000259" key="10">
    <source>
        <dbReference type="Pfam" id="PF09334"/>
    </source>
</evidence>
<dbReference type="Pfam" id="PF09334">
    <property type="entry name" value="tRNA-synt_1g"/>
    <property type="match status" value="1"/>
</dbReference>
<dbReference type="SUPFAM" id="SSF47323">
    <property type="entry name" value="Anticodon-binding domain of a subclass of class I aminoacyl-tRNA synthetases"/>
    <property type="match status" value="1"/>
</dbReference>
<evidence type="ECO:0000256" key="3">
    <source>
        <dbReference type="ARBA" id="ARBA00022598"/>
    </source>
</evidence>
<dbReference type="PANTHER" id="PTHR45765">
    <property type="entry name" value="METHIONINE--TRNA LIGASE"/>
    <property type="match status" value="1"/>
</dbReference>
<feature type="binding site" evidence="9">
    <location>
        <position position="142"/>
    </location>
    <ligand>
        <name>Zn(2+)</name>
        <dbReference type="ChEBI" id="CHEBI:29105"/>
    </ligand>
</feature>
<dbReference type="GO" id="GO:0017101">
    <property type="term" value="C:aminoacyl-tRNA synthetase multienzyme complex"/>
    <property type="evidence" value="ECO:0007669"/>
    <property type="project" value="TreeGrafter"/>
</dbReference>
<dbReference type="Pfam" id="PF19303">
    <property type="entry name" value="Anticodon_3"/>
    <property type="match status" value="1"/>
</dbReference>
<feature type="domain" description="Methionyl-tRNA synthetase anticodon-binding" evidence="11">
    <location>
        <begin position="417"/>
        <end position="543"/>
    </location>
</feature>
<keyword evidence="2 9" id="KW-0963">Cytoplasm</keyword>
<keyword evidence="9" id="KW-0479">Metal-binding</keyword>
<dbReference type="FunFam" id="2.20.28.20:FF:000001">
    <property type="entry name" value="Methionine--tRNA ligase"/>
    <property type="match status" value="1"/>
</dbReference>
<evidence type="ECO:0000313" key="13">
    <source>
        <dbReference type="EMBL" id="RZN63095.1"/>
    </source>
</evidence>
<feature type="binding site" evidence="9">
    <location>
        <position position="145"/>
    </location>
    <ligand>
        <name>Zn(2+)</name>
        <dbReference type="ChEBI" id="CHEBI:29105"/>
    </ligand>
</feature>
<dbReference type="HAMAP" id="MF_00098">
    <property type="entry name" value="Met_tRNA_synth_type1"/>
    <property type="match status" value="1"/>
</dbReference>
<keyword evidence="5 9" id="KW-0067">ATP-binding</keyword>
<name>A0A3R9PEF9_9CREN</name>
<comment type="catalytic activity">
    <reaction evidence="8 9">
        <text>tRNA(Met) + L-methionine + ATP = L-methionyl-tRNA(Met) + AMP + diphosphate</text>
        <dbReference type="Rhea" id="RHEA:13481"/>
        <dbReference type="Rhea" id="RHEA-COMP:9667"/>
        <dbReference type="Rhea" id="RHEA-COMP:9698"/>
        <dbReference type="ChEBI" id="CHEBI:30616"/>
        <dbReference type="ChEBI" id="CHEBI:33019"/>
        <dbReference type="ChEBI" id="CHEBI:57844"/>
        <dbReference type="ChEBI" id="CHEBI:78442"/>
        <dbReference type="ChEBI" id="CHEBI:78530"/>
        <dbReference type="ChEBI" id="CHEBI:456215"/>
        <dbReference type="EC" id="6.1.1.10"/>
    </reaction>
</comment>
<keyword evidence="4 9" id="KW-0547">Nucleotide-binding</keyword>
<dbReference type="InterPro" id="IPR001412">
    <property type="entry name" value="aa-tRNA-synth_I_CS"/>
</dbReference>
<reference evidence="12 14" key="1">
    <citation type="submission" date="2018-10" db="EMBL/GenBank/DDBJ databases">
        <title>Co-occurring genomic capacity for anaerobic methane metabolism and dissimilatory sulfite reduction discovered in the Korarchaeota.</title>
        <authorList>
            <person name="Mckay L.J."/>
            <person name="Dlakic M."/>
            <person name="Fields M.W."/>
            <person name="Delmont T.O."/>
            <person name="Eren A.M."/>
            <person name="Jay Z.J."/>
            <person name="Klingelsmith K.B."/>
            <person name="Rusch D.B."/>
            <person name="Inskeep W.P."/>
        </authorList>
    </citation>
    <scope>NUCLEOTIDE SEQUENCE [LARGE SCALE GENOMIC DNA]</scope>
    <source>
        <strain evidence="12 14">MDKW</strain>
    </source>
</reference>
<dbReference type="OrthoDB" id="371856at2157"/>
<proteinExistence type="inferred from homology"/>
<dbReference type="PANTHER" id="PTHR45765:SF1">
    <property type="entry name" value="METHIONINE--TRNA LIGASE, CYTOPLASMIC"/>
    <property type="match status" value="1"/>
</dbReference>
<evidence type="ECO:0000256" key="7">
    <source>
        <dbReference type="ARBA" id="ARBA00023146"/>
    </source>
</evidence>
<dbReference type="Gene3D" id="3.40.50.620">
    <property type="entry name" value="HUPs"/>
    <property type="match status" value="1"/>
</dbReference>
<comment type="subcellular location">
    <subcellularLocation>
        <location evidence="1 9">Cytoplasm</location>
    </subcellularLocation>
</comment>
<comment type="similarity">
    <text evidence="9">Belongs to the class-I aminoacyl-tRNA synthetase family. MetG type 1 subfamily.</text>
</comment>
<comment type="cofactor">
    <cofactor evidence="9">
        <name>Zn(2+)</name>
        <dbReference type="ChEBI" id="CHEBI:29105"/>
    </cofactor>
    <text evidence="9">Binds 1 zinc ion per subunit.</text>
</comment>
<dbReference type="SUPFAM" id="SSF57770">
    <property type="entry name" value="Methionyl-tRNA synthetase (MetRS), Zn-domain"/>
    <property type="match status" value="1"/>
</dbReference>
<feature type="binding site" evidence="9">
    <location>
        <position position="158"/>
    </location>
    <ligand>
        <name>Zn(2+)</name>
        <dbReference type="ChEBI" id="CHEBI:29105"/>
    </ligand>
</feature>
<evidence type="ECO:0000313" key="14">
    <source>
        <dbReference type="Proteomes" id="UP000277582"/>
    </source>
</evidence>
<feature type="domain" description="Methionyl/Leucyl tRNA synthetase" evidence="10">
    <location>
        <begin position="5"/>
        <end position="395"/>
    </location>
</feature>
<dbReference type="GO" id="GO:0006431">
    <property type="term" value="P:methionyl-tRNA aminoacylation"/>
    <property type="evidence" value="ECO:0007669"/>
    <property type="project" value="UniProtKB-UniRule"/>
</dbReference>
<evidence type="ECO:0000256" key="6">
    <source>
        <dbReference type="ARBA" id="ARBA00022917"/>
    </source>
</evidence>
<dbReference type="Proteomes" id="UP000277582">
    <property type="component" value="Unassembled WGS sequence"/>
</dbReference>
<evidence type="ECO:0000256" key="4">
    <source>
        <dbReference type="ARBA" id="ARBA00022741"/>
    </source>
</evidence>
<dbReference type="InterPro" id="IPR014729">
    <property type="entry name" value="Rossmann-like_a/b/a_fold"/>
</dbReference>
<evidence type="ECO:0000256" key="9">
    <source>
        <dbReference type="HAMAP-Rule" id="MF_00098"/>
    </source>
</evidence>
<evidence type="ECO:0000256" key="5">
    <source>
        <dbReference type="ARBA" id="ARBA00022840"/>
    </source>
</evidence>
<dbReference type="PRINTS" id="PR01041">
    <property type="entry name" value="TRNASYNTHMET"/>
</dbReference>
<dbReference type="RefSeq" id="WP_125671567.1">
    <property type="nucleotide sequence ID" value="NZ_RCOS01000099.1"/>
</dbReference>
<dbReference type="InterPro" id="IPR033911">
    <property type="entry name" value="MetRS_core"/>
</dbReference>
<evidence type="ECO:0000256" key="2">
    <source>
        <dbReference type="ARBA" id="ARBA00022490"/>
    </source>
</evidence>
<dbReference type="CDD" id="cd00814">
    <property type="entry name" value="MetRS_core"/>
    <property type="match status" value="1"/>
</dbReference>
<dbReference type="AlphaFoldDB" id="A0A3R9PEF9"/>
<evidence type="ECO:0000259" key="11">
    <source>
        <dbReference type="Pfam" id="PF19303"/>
    </source>
</evidence>
<keyword evidence="3 9" id="KW-0436">Ligase</keyword>
<protein>
    <recommendedName>
        <fullName evidence="9">Methionine--tRNA ligase</fullName>
        <ecNumber evidence="9">6.1.1.10</ecNumber>
    </recommendedName>
    <alternativeName>
        <fullName evidence="9">Methionyl-tRNA synthetase</fullName>
        <shortName evidence="9">MetRS</shortName>
    </alternativeName>
</protein>
<feature type="binding site" evidence="9">
    <location>
        <position position="155"/>
    </location>
    <ligand>
        <name>Zn(2+)</name>
        <dbReference type="ChEBI" id="CHEBI:29105"/>
    </ligand>
</feature>
<dbReference type="GO" id="GO:0004825">
    <property type="term" value="F:methionine-tRNA ligase activity"/>
    <property type="evidence" value="ECO:0007669"/>
    <property type="project" value="UniProtKB-UniRule"/>
</dbReference>
<comment type="function">
    <text evidence="9">Is required not only for elongation of protein synthesis but also for the initiation of all mRNA translation through initiator tRNA(fMet) aminoacylation.</text>
</comment>
<dbReference type="Proteomes" id="UP000316217">
    <property type="component" value="Unassembled WGS sequence"/>
</dbReference>
<evidence type="ECO:0000256" key="1">
    <source>
        <dbReference type="ARBA" id="ARBA00004496"/>
    </source>
</evidence>
<comment type="caution">
    <text evidence="12">The sequence shown here is derived from an EMBL/GenBank/DDBJ whole genome shotgun (WGS) entry which is preliminary data.</text>
</comment>
<dbReference type="NCBIfam" id="NF001100">
    <property type="entry name" value="PRK00133.1"/>
    <property type="match status" value="1"/>
</dbReference>
<accession>A0A3R9PEF9</accession>
<dbReference type="InterPro" id="IPR015413">
    <property type="entry name" value="Methionyl/Leucyl_tRNA_Synth"/>
</dbReference>
<dbReference type="InterPro" id="IPR009080">
    <property type="entry name" value="tRNAsynth_Ia_anticodon-bd"/>
</dbReference>
<dbReference type="InterPro" id="IPR014758">
    <property type="entry name" value="Met-tRNA_synth"/>
</dbReference>
<dbReference type="GO" id="GO:0005829">
    <property type="term" value="C:cytosol"/>
    <property type="evidence" value="ECO:0007669"/>
    <property type="project" value="TreeGrafter"/>
</dbReference>
<feature type="short sequence motif" description="'HIGH' region" evidence="9">
    <location>
        <begin position="11"/>
        <end position="21"/>
    </location>
</feature>
<dbReference type="CDD" id="cd07957">
    <property type="entry name" value="Anticodon_Ia_Met"/>
    <property type="match status" value="1"/>
</dbReference>
<keyword evidence="7 9" id="KW-0030">Aminoacyl-tRNA synthetase</keyword>
<organism evidence="12 14">
    <name type="scientific">Candidatus Methanodesulfokora washburnensis</name>
    <dbReference type="NCBI Taxonomy" id="2478471"/>
    <lineage>
        <taxon>Archaea</taxon>
        <taxon>Thermoproteota</taxon>
        <taxon>Candidatus Korarchaeia</taxon>
        <taxon>Candidatus Korarchaeia incertae sedis</taxon>
        <taxon>Candidatus Methanodesulfokora</taxon>
    </lineage>
</organism>
<dbReference type="SUPFAM" id="SSF52374">
    <property type="entry name" value="Nucleotidylyl transferase"/>
    <property type="match status" value="1"/>
</dbReference>
<sequence length="561" mass="65374">MGRWIVTCAWPYINAVPHLGTLVQLLSADVYARYLRKAGEEVVFVSGSDEHGTPIEVEAMKKGISPKELTDKMHNYFLKLINEYGISFDNYTRTESSTHISFVREFYMKVYENGYVFERESEQLFCQKDGIFLPDRFVEGKCPYCGYERAKGDQCEMCGRLLNPTDLIDPRCAICGERPVIRSTKHWYFDLPKLEKELVEYINSTSSLPENARSMSLSMIREGLKPRALTRDNKWGIPSPFPGSEGKTIYVWMEAVLGYISATKEYFERAGNSDEFNKFWKEKSTKSVYFIGKDNIPFHVIILPALIMASKEGYVLPFNVSSTEFLNYEGDKFSKSRRWGVWLDEAILLLEADYWRYYLIAIRPETRDSNFSWKDFVMKINNELNDILGNFVHRALIFLRDRYESRVPEAPLDGIMEEVYKTAERSLEELSSFKLRDSLRSVMDIARIGNKYLNESEPWRKYKENRKEADIIMKTAIQIIKTIAIYIEPFMPFTAEKIWRMLNLEGDVHKVGYENAFDEVLGGHRISEVRPLFSKVKEEELREKLDAIRRGEFGPLMSLEQ</sequence>